<protein>
    <submittedName>
        <fullName evidence="2">Uncharacterized protein</fullName>
    </submittedName>
</protein>
<feature type="compositionally biased region" description="Low complexity" evidence="1">
    <location>
        <begin position="149"/>
        <end position="164"/>
    </location>
</feature>
<feature type="compositionally biased region" description="Basic residues" evidence="1">
    <location>
        <begin position="124"/>
        <end position="136"/>
    </location>
</feature>
<dbReference type="RefSeq" id="XP_019036538.1">
    <property type="nucleotide sequence ID" value="XM_019183944.1"/>
</dbReference>
<feature type="region of interest" description="Disordered" evidence="1">
    <location>
        <begin position="70"/>
        <end position="169"/>
    </location>
</feature>
<accession>A0A1E3NVY3</accession>
<feature type="compositionally biased region" description="Basic and acidic residues" evidence="1">
    <location>
        <begin position="70"/>
        <end position="81"/>
    </location>
</feature>
<dbReference type="GeneID" id="30201190"/>
<name>A0A1E3NVY3_WICAA</name>
<dbReference type="EMBL" id="KV454214">
    <property type="protein sequence ID" value="ODQ57331.1"/>
    <property type="molecule type" value="Genomic_DNA"/>
</dbReference>
<evidence type="ECO:0000313" key="2">
    <source>
        <dbReference type="EMBL" id="ODQ57331.1"/>
    </source>
</evidence>
<evidence type="ECO:0000313" key="3">
    <source>
        <dbReference type="Proteomes" id="UP000094112"/>
    </source>
</evidence>
<evidence type="ECO:0000256" key="1">
    <source>
        <dbReference type="SAM" id="MobiDB-lite"/>
    </source>
</evidence>
<dbReference type="AlphaFoldDB" id="A0A1E3NVY3"/>
<reference evidence="2 3" key="1">
    <citation type="journal article" date="2016" name="Proc. Natl. Acad. Sci. U.S.A.">
        <title>Comparative genomics of biotechnologically important yeasts.</title>
        <authorList>
            <person name="Riley R."/>
            <person name="Haridas S."/>
            <person name="Wolfe K.H."/>
            <person name="Lopes M.R."/>
            <person name="Hittinger C.T."/>
            <person name="Goeker M."/>
            <person name="Salamov A.A."/>
            <person name="Wisecaver J.H."/>
            <person name="Long T.M."/>
            <person name="Calvey C.H."/>
            <person name="Aerts A.L."/>
            <person name="Barry K.W."/>
            <person name="Choi C."/>
            <person name="Clum A."/>
            <person name="Coughlan A.Y."/>
            <person name="Deshpande S."/>
            <person name="Douglass A.P."/>
            <person name="Hanson S.J."/>
            <person name="Klenk H.-P."/>
            <person name="LaButti K.M."/>
            <person name="Lapidus A."/>
            <person name="Lindquist E.A."/>
            <person name="Lipzen A.M."/>
            <person name="Meier-Kolthoff J.P."/>
            <person name="Ohm R.A."/>
            <person name="Otillar R.P."/>
            <person name="Pangilinan J.L."/>
            <person name="Peng Y."/>
            <person name="Rokas A."/>
            <person name="Rosa C.A."/>
            <person name="Scheuner C."/>
            <person name="Sibirny A.A."/>
            <person name="Slot J.C."/>
            <person name="Stielow J.B."/>
            <person name="Sun H."/>
            <person name="Kurtzman C.P."/>
            <person name="Blackwell M."/>
            <person name="Grigoriev I.V."/>
            <person name="Jeffries T.W."/>
        </authorList>
    </citation>
    <scope>NUCLEOTIDE SEQUENCE [LARGE SCALE GENOMIC DNA]</scope>
    <source>
        <strain evidence="3">ATCC 58044 / CBS 1984 / NCYC 433 / NRRL Y-366-8</strain>
    </source>
</reference>
<sequence length="242" mass="27548">MTRAFSLSTFDYNGRENSSKALIKGSSEDNDPLKKSASRVLKALLFPFPSNASTYKQVLNIMKMGSAETEAKAEEKKEKSEPIQQHGKTLQTKNIQKITRNDLINGTYDLNPKPIRTRSTADRARRHHRHHRHHHHNENGEIVHRSRSKTSTPNSIKSPSSSISPEIRNIAHIDDDAEKNEMFMAAHEQVIKDQMKKSKRASDSELLYQHTHTDDGTLTVPVHRTVTLDSDVSDYYSSYETN</sequence>
<feature type="compositionally biased region" description="Polar residues" evidence="1">
    <location>
        <begin position="82"/>
        <end position="104"/>
    </location>
</feature>
<organism evidence="2 3">
    <name type="scientific">Wickerhamomyces anomalus (strain ATCC 58044 / CBS 1984 / NCYC 433 / NRRL Y-366-8)</name>
    <name type="common">Yeast</name>
    <name type="synonym">Hansenula anomala</name>
    <dbReference type="NCBI Taxonomy" id="683960"/>
    <lineage>
        <taxon>Eukaryota</taxon>
        <taxon>Fungi</taxon>
        <taxon>Dikarya</taxon>
        <taxon>Ascomycota</taxon>
        <taxon>Saccharomycotina</taxon>
        <taxon>Saccharomycetes</taxon>
        <taxon>Phaffomycetales</taxon>
        <taxon>Wickerhamomycetaceae</taxon>
        <taxon>Wickerhamomyces</taxon>
    </lineage>
</organism>
<keyword evidence="3" id="KW-1185">Reference proteome</keyword>
<dbReference type="Proteomes" id="UP000094112">
    <property type="component" value="Unassembled WGS sequence"/>
</dbReference>
<proteinExistence type="predicted"/>
<gene>
    <name evidence="2" type="ORF">WICANDRAFT_65587</name>
</gene>